<evidence type="ECO:0000256" key="2">
    <source>
        <dbReference type="SAM" id="MobiDB-lite"/>
    </source>
</evidence>
<dbReference type="Pfam" id="PF21018">
    <property type="entry name" value="BipA_C"/>
    <property type="match status" value="1"/>
</dbReference>
<dbReference type="PANTHER" id="PTHR42908:SF8">
    <property type="entry name" value="TR-TYPE G DOMAIN-CONTAINING PROTEIN"/>
    <property type="match status" value="1"/>
</dbReference>
<dbReference type="Pfam" id="PF00009">
    <property type="entry name" value="GTP_EFTU"/>
    <property type="match status" value="1"/>
</dbReference>
<evidence type="ECO:0000313" key="4">
    <source>
        <dbReference type="EMBL" id="CAB9496478.1"/>
    </source>
</evidence>
<dbReference type="Pfam" id="PF00679">
    <property type="entry name" value="EFG_C"/>
    <property type="match status" value="1"/>
</dbReference>
<dbReference type="PROSITE" id="PS51722">
    <property type="entry name" value="G_TR_2"/>
    <property type="match status" value="1"/>
</dbReference>
<dbReference type="GO" id="GO:0005829">
    <property type="term" value="C:cytosol"/>
    <property type="evidence" value="ECO:0007669"/>
    <property type="project" value="TreeGrafter"/>
</dbReference>
<comment type="caution">
    <text evidence="4">The sequence shown here is derived from an EMBL/GenBank/DDBJ whole genome shotgun (WGS) entry which is preliminary data.</text>
</comment>
<dbReference type="Proteomes" id="UP001153069">
    <property type="component" value="Unassembled WGS sequence"/>
</dbReference>
<name>A0A9N8GZL3_9STRA</name>
<dbReference type="Gene3D" id="3.30.70.240">
    <property type="match status" value="1"/>
</dbReference>
<dbReference type="InterPro" id="IPR048876">
    <property type="entry name" value="BipA_C"/>
</dbReference>
<dbReference type="Gene3D" id="2.40.50.250">
    <property type="entry name" value="bipa protein"/>
    <property type="match status" value="1"/>
</dbReference>
<dbReference type="OrthoDB" id="364892at2759"/>
<comment type="subcellular location">
    <subcellularLocation>
        <location evidence="1">Plastid</location>
        <location evidence="1">Chloroplast</location>
    </subcellularLocation>
</comment>
<evidence type="ECO:0000313" key="5">
    <source>
        <dbReference type="Proteomes" id="UP001153069"/>
    </source>
</evidence>
<dbReference type="GO" id="GO:0003924">
    <property type="term" value="F:GTPase activity"/>
    <property type="evidence" value="ECO:0007669"/>
    <property type="project" value="InterPro"/>
</dbReference>
<dbReference type="Gene3D" id="3.40.50.300">
    <property type="entry name" value="P-loop containing nucleotide triphosphate hydrolases"/>
    <property type="match status" value="1"/>
</dbReference>
<dbReference type="InterPro" id="IPR031157">
    <property type="entry name" value="G_TR_CS"/>
</dbReference>
<accession>A0A9N8GZL3</accession>
<dbReference type="Gene3D" id="3.30.70.870">
    <property type="entry name" value="Elongation Factor G (Translational Gtpase), domain 3"/>
    <property type="match status" value="1"/>
</dbReference>
<dbReference type="AlphaFoldDB" id="A0A9N8GZL3"/>
<dbReference type="PROSITE" id="PS00301">
    <property type="entry name" value="G_TR_1"/>
    <property type="match status" value="1"/>
</dbReference>
<dbReference type="SUPFAM" id="SSF50447">
    <property type="entry name" value="Translation proteins"/>
    <property type="match status" value="1"/>
</dbReference>
<dbReference type="InterPro" id="IPR000640">
    <property type="entry name" value="EFG_V-like"/>
</dbReference>
<evidence type="ECO:0000259" key="3">
    <source>
        <dbReference type="PROSITE" id="PS51722"/>
    </source>
</evidence>
<dbReference type="SUPFAM" id="SSF52540">
    <property type="entry name" value="P-loop containing nucleoside triphosphate hydrolases"/>
    <property type="match status" value="1"/>
</dbReference>
<dbReference type="PANTHER" id="PTHR42908">
    <property type="entry name" value="TRANSLATION ELONGATION FACTOR-RELATED"/>
    <property type="match status" value="1"/>
</dbReference>
<proteinExistence type="predicted"/>
<dbReference type="SUPFAM" id="SSF54980">
    <property type="entry name" value="EF-G C-terminal domain-like"/>
    <property type="match status" value="2"/>
</dbReference>
<evidence type="ECO:0000256" key="1">
    <source>
        <dbReference type="ARBA" id="ARBA00004229"/>
    </source>
</evidence>
<dbReference type="FunFam" id="3.30.70.240:FF:000002">
    <property type="entry name" value="GTP-binding protein TypA"/>
    <property type="match status" value="1"/>
</dbReference>
<feature type="region of interest" description="Disordered" evidence="2">
    <location>
        <begin position="81"/>
        <end position="104"/>
    </location>
</feature>
<sequence>MIRSAVHQFRRRRPDAANVSRLLSSANTSFSWELQPQDSVCSDNGRCHEKALRRVSSLLSYATTSHASSSLNHRQLSTRCFSSTAPNTDSDDSDSDTPESFTIGHRPGVRNVAIIAHVDHGKTTLVDKLLATTQAADGLSDRLMDSGELEQERGITITSKVTRLTYNSSSTDDTITINCVDTPGHADFSGEVDRILSMVDGVCLLVDAGEGPMTQTKYVLSRSLALGLKPLVVLNKVDRPNAIARLESGETESDLLDLFDALGATDEQMDYPTLYGSAREGWMTDDLDTAYQLASGKVQPSESTSMKVLLDAMLGHVPEPAIRQYETTAADEVQPFALAAVTVGMDTYMGRTCTGRIVSGSIALNDKVQVIPREGPMENTDATTLGGICVNRGISRTPLEDGMAHAGDIVTLVGVPEHMAVGDTVTGAENPVKQPIETPPVAPPTLSMEFGANTGPLSGMEGTIVTSSKVRDRLFQETDNNVTLSVAKSETDSEKTVVLARGELQLGILAEQMRREGFELMISPPRILMKECPDTKKKLEPFEEVIVDVDSEFSGTVVSSLTGDRKGILMEMTENADGKTRLMFEVPSRGLLGFSSEIATATKGTAVVNHCYLEDRLYAGQLGLDSSRSKIVSMVQGKATAFSLGNLAQRGTLFIEPGDMVYQGMVIGESAKSRDIDMDVNPVKAKDLTNMRTQAKDEKIVLPPPKRLSVEELIGYMSQDEIIEVTPDNVRLRKAELDPNVRARAKKGKKNKK</sequence>
<dbReference type="InterPro" id="IPR035651">
    <property type="entry name" value="BipA_V"/>
</dbReference>
<dbReference type="EMBL" id="CAICTM010000005">
    <property type="protein sequence ID" value="CAB9496478.1"/>
    <property type="molecule type" value="Genomic_DNA"/>
</dbReference>
<dbReference type="InterPro" id="IPR000795">
    <property type="entry name" value="T_Tr_GTP-bd_dom"/>
</dbReference>
<reference evidence="4" key="1">
    <citation type="submission" date="2020-06" db="EMBL/GenBank/DDBJ databases">
        <authorList>
            <consortium name="Plant Systems Biology data submission"/>
        </authorList>
    </citation>
    <scope>NUCLEOTIDE SEQUENCE</scope>
    <source>
        <strain evidence="4">D6</strain>
    </source>
</reference>
<feature type="domain" description="Tr-type G" evidence="3">
    <location>
        <begin position="107"/>
        <end position="321"/>
    </location>
</feature>
<protein>
    <submittedName>
        <fullName evidence="4">Factor TypA-like SVR3, chloroplastic</fullName>
    </submittedName>
</protein>
<dbReference type="GO" id="GO:0005525">
    <property type="term" value="F:GTP binding"/>
    <property type="evidence" value="ECO:0007669"/>
    <property type="project" value="InterPro"/>
</dbReference>
<dbReference type="PRINTS" id="PR00315">
    <property type="entry name" value="ELONGATNFCT"/>
</dbReference>
<gene>
    <name evidence="4" type="ORF">SEMRO_5_G004520.1</name>
</gene>
<dbReference type="InterPro" id="IPR035647">
    <property type="entry name" value="EFG_III/V"/>
</dbReference>
<keyword evidence="5" id="KW-1185">Reference proteome</keyword>
<dbReference type="Gene3D" id="2.40.30.10">
    <property type="entry name" value="Translation factors"/>
    <property type="match status" value="1"/>
</dbReference>
<dbReference type="GO" id="GO:1990904">
    <property type="term" value="C:ribonucleoprotein complex"/>
    <property type="evidence" value="ECO:0007669"/>
    <property type="project" value="TreeGrafter"/>
</dbReference>
<dbReference type="InterPro" id="IPR009000">
    <property type="entry name" value="Transl_B-barrel_sf"/>
</dbReference>
<dbReference type="InterPro" id="IPR027417">
    <property type="entry name" value="P-loop_NTPase"/>
</dbReference>
<dbReference type="GO" id="GO:0009507">
    <property type="term" value="C:chloroplast"/>
    <property type="evidence" value="ECO:0007669"/>
    <property type="project" value="UniProtKB-SubCell"/>
</dbReference>
<dbReference type="NCBIfam" id="TIGR00231">
    <property type="entry name" value="small_GTP"/>
    <property type="match status" value="1"/>
</dbReference>
<organism evidence="4 5">
    <name type="scientific">Seminavis robusta</name>
    <dbReference type="NCBI Taxonomy" id="568900"/>
    <lineage>
        <taxon>Eukaryota</taxon>
        <taxon>Sar</taxon>
        <taxon>Stramenopiles</taxon>
        <taxon>Ochrophyta</taxon>
        <taxon>Bacillariophyta</taxon>
        <taxon>Bacillariophyceae</taxon>
        <taxon>Bacillariophycidae</taxon>
        <taxon>Naviculales</taxon>
        <taxon>Naviculaceae</taxon>
        <taxon>Seminavis</taxon>
    </lineage>
</organism>
<dbReference type="InterPro" id="IPR005225">
    <property type="entry name" value="Small_GTP-bd"/>
</dbReference>
<dbReference type="InterPro" id="IPR042116">
    <property type="entry name" value="TypA/BipA_C"/>
</dbReference>
<dbReference type="CDD" id="cd03710">
    <property type="entry name" value="BipA_TypA_C"/>
    <property type="match status" value="1"/>
</dbReference>